<dbReference type="InterPro" id="IPR050565">
    <property type="entry name" value="LYPA1-2/EST-like"/>
</dbReference>
<keyword evidence="6" id="KW-0963">Cytoplasm</keyword>
<feature type="domain" description="Phospholipase/carboxylesterase/thioesterase" evidence="13">
    <location>
        <begin position="11"/>
        <end position="235"/>
    </location>
</feature>
<evidence type="ECO:0000256" key="6">
    <source>
        <dbReference type="ARBA" id="ARBA00022490"/>
    </source>
</evidence>
<dbReference type="InterPro" id="IPR003140">
    <property type="entry name" value="PLipase/COase/thioEstase"/>
</dbReference>
<evidence type="ECO:0000256" key="8">
    <source>
        <dbReference type="ARBA" id="ARBA00022832"/>
    </source>
</evidence>
<keyword evidence="9" id="KW-0443">Lipid metabolism</keyword>
<evidence type="ECO:0000256" key="9">
    <source>
        <dbReference type="ARBA" id="ARBA00023098"/>
    </source>
</evidence>
<evidence type="ECO:0000256" key="2">
    <source>
        <dbReference type="ARBA" id="ARBA00006499"/>
    </source>
</evidence>
<gene>
    <name evidence="14" type="ORF">CC85DRAFT_240925</name>
</gene>
<dbReference type="InterPro" id="IPR029058">
    <property type="entry name" value="AB_hydrolase_fold"/>
</dbReference>
<evidence type="ECO:0000259" key="13">
    <source>
        <dbReference type="Pfam" id="PF02230"/>
    </source>
</evidence>
<dbReference type="GO" id="GO:0008474">
    <property type="term" value="F:palmitoyl-(protein) hydrolase activity"/>
    <property type="evidence" value="ECO:0007669"/>
    <property type="project" value="UniProtKB-EC"/>
</dbReference>
<evidence type="ECO:0000313" key="15">
    <source>
        <dbReference type="Proteomes" id="UP000053611"/>
    </source>
</evidence>
<evidence type="ECO:0000256" key="5">
    <source>
        <dbReference type="ARBA" id="ARBA00022487"/>
    </source>
</evidence>
<dbReference type="PANTHER" id="PTHR10655:SF17">
    <property type="entry name" value="LYSOPHOSPHOLIPASE-LIKE PROTEIN 1"/>
    <property type="match status" value="1"/>
</dbReference>
<name>A0A0J0XVV6_9TREE</name>
<evidence type="ECO:0000256" key="4">
    <source>
        <dbReference type="ARBA" id="ARBA00014923"/>
    </source>
</evidence>
<comment type="function">
    <text evidence="10">Hydrolyzes fatty acids from S-acylated cysteine residues in proteins with a strong preference for palmitoylated G-alpha proteins over other acyl substrates. Mediates the deacylation of G-alpha proteins such as GPA1 in vivo, but has weak or no activity toward palmitoylated Ras proteins. Has weak lysophospholipase activity in vitro; however such activity may not exist in vivo.</text>
</comment>
<dbReference type="FunFam" id="3.40.50.1820:FF:000010">
    <property type="entry name" value="Acyl-protein thioesterase 2"/>
    <property type="match status" value="1"/>
</dbReference>
<evidence type="ECO:0000256" key="3">
    <source>
        <dbReference type="ARBA" id="ARBA00012423"/>
    </source>
</evidence>
<comment type="similarity">
    <text evidence="2">Belongs to the AB hydrolase superfamily. AB hydrolase 2 family.</text>
</comment>
<dbReference type="GO" id="GO:0052689">
    <property type="term" value="F:carboxylic ester hydrolase activity"/>
    <property type="evidence" value="ECO:0007669"/>
    <property type="project" value="UniProtKB-KW"/>
</dbReference>
<proteinExistence type="inferred from homology"/>
<keyword evidence="5" id="KW-0719">Serine esterase</keyword>
<evidence type="ECO:0000256" key="1">
    <source>
        <dbReference type="ARBA" id="ARBA00004496"/>
    </source>
</evidence>
<reference evidence="14 15" key="1">
    <citation type="submission" date="2015-03" db="EMBL/GenBank/DDBJ databases">
        <title>Genomics and transcriptomics of the oil-accumulating basidiomycete yeast T. oleaginosus allow insights into substrate utilization and the diverse evolutionary trajectories of mating systems in fungi.</title>
        <authorList>
            <consortium name="DOE Joint Genome Institute"/>
            <person name="Kourist R."/>
            <person name="Kracht O."/>
            <person name="Bracharz F."/>
            <person name="Lipzen A."/>
            <person name="Nolan M."/>
            <person name="Ohm R."/>
            <person name="Grigoriev I."/>
            <person name="Sun S."/>
            <person name="Heitman J."/>
            <person name="Bruck T."/>
            <person name="Nowrousian M."/>
        </authorList>
    </citation>
    <scope>NUCLEOTIDE SEQUENCE [LARGE SCALE GENOMIC DNA]</scope>
    <source>
        <strain evidence="14 15">IBC0246</strain>
    </source>
</reference>
<evidence type="ECO:0000256" key="7">
    <source>
        <dbReference type="ARBA" id="ARBA00022801"/>
    </source>
</evidence>
<comment type="catalytic activity">
    <reaction evidence="12">
        <text>S-hexadecanoyl-L-cysteinyl-[protein] + H2O = L-cysteinyl-[protein] + hexadecanoate + H(+)</text>
        <dbReference type="Rhea" id="RHEA:19233"/>
        <dbReference type="Rhea" id="RHEA-COMP:10131"/>
        <dbReference type="Rhea" id="RHEA-COMP:11032"/>
        <dbReference type="ChEBI" id="CHEBI:7896"/>
        <dbReference type="ChEBI" id="CHEBI:15377"/>
        <dbReference type="ChEBI" id="CHEBI:15378"/>
        <dbReference type="ChEBI" id="CHEBI:29950"/>
        <dbReference type="ChEBI" id="CHEBI:74151"/>
        <dbReference type="EC" id="3.1.2.22"/>
    </reaction>
</comment>
<accession>A0A0J0XVV6</accession>
<keyword evidence="8" id="KW-0276">Fatty acid metabolism</keyword>
<evidence type="ECO:0000256" key="10">
    <source>
        <dbReference type="ARBA" id="ARBA00029392"/>
    </source>
</evidence>
<dbReference type="AlphaFoldDB" id="A0A0J0XVV6"/>
<evidence type="ECO:0000313" key="14">
    <source>
        <dbReference type="EMBL" id="KLT45225.1"/>
    </source>
</evidence>
<dbReference type="SUPFAM" id="SSF53474">
    <property type="entry name" value="alpha/beta-Hydrolases"/>
    <property type="match status" value="1"/>
</dbReference>
<keyword evidence="7" id="KW-0378">Hydrolase</keyword>
<dbReference type="Gene3D" id="3.40.50.1820">
    <property type="entry name" value="alpha/beta hydrolase"/>
    <property type="match status" value="1"/>
</dbReference>
<dbReference type="GO" id="GO:0006631">
    <property type="term" value="P:fatty acid metabolic process"/>
    <property type="evidence" value="ECO:0007669"/>
    <property type="project" value="UniProtKB-KW"/>
</dbReference>
<sequence length="242" mass="26400">MAAPLKHLRMASKDAHTATVIFLHGLGDTGHGWLPVAKMLWGQLPHVKWILPHAPTIPITVNNGYRMPGWFDVITFDRSVSPRPEDEAGILATVEAVDALIQAEVDAGIPENRIVLGGFSQGGAIAVLSQLLGKRKLAGYVSLSTWVPLAHKVEGMARKDAKDYPLFWGHGRDDEIVQYDYGRQSIDLLKRLGFPEVPEGKAFARPGLVFKSYPGMGHSACNEEIADLAAWLTECLKSEGAN</sequence>
<evidence type="ECO:0000256" key="11">
    <source>
        <dbReference type="ARBA" id="ARBA00031195"/>
    </source>
</evidence>
<dbReference type="Pfam" id="PF02230">
    <property type="entry name" value="Abhydrolase_2"/>
    <property type="match status" value="1"/>
</dbReference>
<dbReference type="EMBL" id="KQ087182">
    <property type="protein sequence ID" value="KLT45225.1"/>
    <property type="molecule type" value="Genomic_DNA"/>
</dbReference>
<dbReference type="GeneID" id="28980796"/>
<dbReference type="STRING" id="879819.A0A0J0XVV6"/>
<dbReference type="Proteomes" id="UP000053611">
    <property type="component" value="Unassembled WGS sequence"/>
</dbReference>
<dbReference type="GO" id="GO:0005737">
    <property type="term" value="C:cytoplasm"/>
    <property type="evidence" value="ECO:0007669"/>
    <property type="project" value="UniProtKB-SubCell"/>
</dbReference>
<dbReference type="RefSeq" id="XP_018281716.1">
    <property type="nucleotide sequence ID" value="XM_018420193.1"/>
</dbReference>
<organism evidence="14 15">
    <name type="scientific">Cutaneotrichosporon oleaginosum</name>
    <dbReference type="NCBI Taxonomy" id="879819"/>
    <lineage>
        <taxon>Eukaryota</taxon>
        <taxon>Fungi</taxon>
        <taxon>Dikarya</taxon>
        <taxon>Basidiomycota</taxon>
        <taxon>Agaricomycotina</taxon>
        <taxon>Tremellomycetes</taxon>
        <taxon>Trichosporonales</taxon>
        <taxon>Trichosporonaceae</taxon>
        <taxon>Cutaneotrichosporon</taxon>
    </lineage>
</organism>
<protein>
    <recommendedName>
        <fullName evidence="4">Acyl-protein thioesterase 1</fullName>
        <ecNumber evidence="3">3.1.2.22</ecNumber>
    </recommendedName>
    <alternativeName>
        <fullName evidence="11">Palmitoyl-protein hydrolase</fullName>
    </alternativeName>
</protein>
<keyword evidence="15" id="KW-1185">Reference proteome</keyword>
<evidence type="ECO:0000256" key="12">
    <source>
        <dbReference type="ARBA" id="ARBA00047337"/>
    </source>
</evidence>
<comment type="subcellular location">
    <subcellularLocation>
        <location evidence="1">Cytoplasm</location>
    </subcellularLocation>
</comment>
<dbReference type="PANTHER" id="PTHR10655">
    <property type="entry name" value="LYSOPHOSPHOLIPASE-RELATED"/>
    <property type="match status" value="1"/>
</dbReference>
<dbReference type="EC" id="3.1.2.22" evidence="3"/>
<dbReference type="OrthoDB" id="2418081at2759"/>